<keyword evidence="3" id="KW-0677">Repeat</keyword>
<keyword evidence="5" id="KW-0812">Transmembrane</keyword>
<dbReference type="EMBL" id="UYRU01068042">
    <property type="protein sequence ID" value="VDN17288.1"/>
    <property type="molecule type" value="Genomic_DNA"/>
</dbReference>
<dbReference type="InterPro" id="IPR032675">
    <property type="entry name" value="LRR_dom_sf"/>
</dbReference>
<name>A0A3P7M4S3_DIBLA</name>
<dbReference type="SMART" id="SM00369">
    <property type="entry name" value="LRR_TYP"/>
    <property type="match status" value="5"/>
</dbReference>
<dbReference type="AlphaFoldDB" id="A0A3P7M4S3"/>
<keyword evidence="5" id="KW-1133">Transmembrane helix</keyword>
<dbReference type="PANTHER" id="PTHR24366:SF161">
    <property type="entry name" value="TIR DOMAIN-CONTAINING PROTEIN"/>
    <property type="match status" value="1"/>
</dbReference>
<dbReference type="PANTHER" id="PTHR24366">
    <property type="entry name" value="IG(IMMUNOGLOBULIN) AND LRR(LEUCINE RICH REPEAT) DOMAINS"/>
    <property type="match status" value="1"/>
</dbReference>
<dbReference type="SUPFAM" id="SSF52058">
    <property type="entry name" value="L domain-like"/>
    <property type="match status" value="1"/>
</dbReference>
<dbReference type="InterPro" id="IPR003591">
    <property type="entry name" value="Leu-rich_rpt_typical-subtyp"/>
</dbReference>
<reference evidence="6 7" key="1">
    <citation type="submission" date="2018-11" db="EMBL/GenBank/DDBJ databases">
        <authorList>
            <consortium name="Pathogen Informatics"/>
        </authorList>
    </citation>
    <scope>NUCLEOTIDE SEQUENCE [LARGE SCALE GENOMIC DNA]</scope>
</reference>
<evidence type="ECO:0000256" key="5">
    <source>
        <dbReference type="SAM" id="Phobius"/>
    </source>
</evidence>
<gene>
    <name evidence="6" type="ORF">DILT_LOCUS12887</name>
</gene>
<keyword evidence="2" id="KW-0732">Signal</keyword>
<organism evidence="6 7">
    <name type="scientific">Dibothriocephalus latus</name>
    <name type="common">Fish tapeworm</name>
    <name type="synonym">Diphyllobothrium latum</name>
    <dbReference type="NCBI Taxonomy" id="60516"/>
    <lineage>
        <taxon>Eukaryota</taxon>
        <taxon>Metazoa</taxon>
        <taxon>Spiralia</taxon>
        <taxon>Lophotrochozoa</taxon>
        <taxon>Platyhelminthes</taxon>
        <taxon>Cestoda</taxon>
        <taxon>Eucestoda</taxon>
        <taxon>Diphyllobothriidea</taxon>
        <taxon>Diphyllobothriidae</taxon>
        <taxon>Dibothriocephalus</taxon>
    </lineage>
</organism>
<dbReference type="OrthoDB" id="6266570at2759"/>
<evidence type="ECO:0000256" key="3">
    <source>
        <dbReference type="ARBA" id="ARBA00022737"/>
    </source>
</evidence>
<keyword evidence="1" id="KW-0433">Leucine-rich repeat</keyword>
<evidence type="ECO:0000256" key="2">
    <source>
        <dbReference type="ARBA" id="ARBA00022729"/>
    </source>
</evidence>
<feature type="region of interest" description="Disordered" evidence="4">
    <location>
        <begin position="499"/>
        <end position="518"/>
    </location>
</feature>
<keyword evidence="7" id="KW-1185">Reference proteome</keyword>
<evidence type="ECO:0008006" key="8">
    <source>
        <dbReference type="Google" id="ProtNLM"/>
    </source>
</evidence>
<feature type="transmembrane region" description="Helical" evidence="5">
    <location>
        <begin position="12"/>
        <end position="31"/>
    </location>
</feature>
<keyword evidence="5" id="KW-0472">Membrane</keyword>
<sequence length="747" mass="84672">MWWATKGPWVNLPIYIKVLWIYLFSLTYANFTTKALNTAPFSDFRARPWNLHGAQDFYPCTFKRSSPEVEDPDMIECEQKASQMMGNTIPTIYPDDRVVREIRINIEAELTFIPARAFEYVGPSLHTLTICGGGLRLTRRGAFDGISSQLYDLRLVNNGLRSIKETAFDGSLCAKSIKRLAIEQQPPNSEWIKDLRKWAKDMKALEEVSLSGNDLSTTRELDFGQSVNRALRLLRLENCSLTAIGPRGGLSLERIGDHLRELYVGGNLFNVTDQNSKDALMGVVRFSQLQLLSFAGNRGNMTRLPDWLGKTTIRSLDLSHTHLQQIGPGDLPKELQTLKLQACTPHELEPTWSQKMVGLRELVLDETDLKTIMVGNTSDASDFELARTRIDLLGFSNLRKVLISRNYLTYLPSGTFRSVPRLRELHVRDNLLQSIGDPNWSGQYDKHSREDGQLRIIDLTNNAITTLSRCSPALAMLQQEMHPDCNRRKDLYEETFQRSCRSLPPPKPPVETEDSTTAADDDEFHYIFRPLPPQKIIRIKEDYAIFYLRFWPVEGEEEALHGPFTSHVTIKGAGKQEYIFSAQPVYSNRAYTRRREKKRLSASSSESKQRLSSTSAIWVTDSIYATMHGSPARVSLLRDSMQRPMNPDGSVYEVLEDFNAGDAHTKRAPHGIGSPSMSERSMPNLHYWMCYTSANNLVSPVHPKYTETGYSGLENISGAEDSSQRRRTQSWNTKGGSDSKKQKPLAC</sequence>
<protein>
    <recommendedName>
        <fullName evidence="8">LRRCT domain-containing protein</fullName>
    </recommendedName>
</protein>
<proteinExistence type="predicted"/>
<evidence type="ECO:0000256" key="4">
    <source>
        <dbReference type="SAM" id="MobiDB-lite"/>
    </source>
</evidence>
<evidence type="ECO:0000256" key="1">
    <source>
        <dbReference type="ARBA" id="ARBA00022614"/>
    </source>
</evidence>
<evidence type="ECO:0000313" key="7">
    <source>
        <dbReference type="Proteomes" id="UP000281553"/>
    </source>
</evidence>
<accession>A0A3P7M4S3</accession>
<dbReference type="Proteomes" id="UP000281553">
    <property type="component" value="Unassembled WGS sequence"/>
</dbReference>
<feature type="region of interest" description="Disordered" evidence="4">
    <location>
        <begin position="716"/>
        <end position="747"/>
    </location>
</feature>
<dbReference type="Gene3D" id="3.80.10.10">
    <property type="entry name" value="Ribonuclease Inhibitor"/>
    <property type="match status" value="2"/>
</dbReference>
<evidence type="ECO:0000313" key="6">
    <source>
        <dbReference type="EMBL" id="VDN17288.1"/>
    </source>
</evidence>